<feature type="compositionally biased region" description="Low complexity" evidence="1">
    <location>
        <begin position="122"/>
        <end position="140"/>
    </location>
</feature>
<reference evidence="2 3" key="1">
    <citation type="journal article" date="2012" name="PLoS ONE">
        <title>Sequence and analysis of the genome of the pathogenic yeast Candida orthopsilosis.</title>
        <authorList>
            <person name="Riccombeni A."/>
            <person name="Vidanes G."/>
            <person name="Proux-Wera E."/>
            <person name="Wolfe K.H."/>
            <person name="Butler G."/>
        </authorList>
    </citation>
    <scope>NUCLEOTIDE SEQUENCE [LARGE SCALE GENOMIC DNA]</scope>
    <source>
        <strain evidence="2 3">Co 90-125</strain>
    </source>
</reference>
<protein>
    <submittedName>
        <fullName evidence="2">Uncharacterized protein</fullName>
    </submittedName>
</protein>
<evidence type="ECO:0000256" key="1">
    <source>
        <dbReference type="SAM" id="MobiDB-lite"/>
    </source>
</evidence>
<feature type="region of interest" description="Disordered" evidence="1">
    <location>
        <begin position="219"/>
        <end position="277"/>
    </location>
</feature>
<accession>H8XBA1</accession>
<dbReference type="eggNOG" id="ENOG502RQFA">
    <property type="taxonomic scope" value="Eukaryota"/>
</dbReference>
<dbReference type="RefSeq" id="XP_003871474.1">
    <property type="nucleotide sequence ID" value="XM_003871425.1"/>
</dbReference>
<feature type="compositionally biased region" description="Low complexity" evidence="1">
    <location>
        <begin position="265"/>
        <end position="277"/>
    </location>
</feature>
<dbReference type="KEGG" id="cot:CORT_0H02400"/>
<keyword evidence="3" id="KW-1185">Reference proteome</keyword>
<dbReference type="Proteomes" id="UP000005018">
    <property type="component" value="Chromosome 8"/>
</dbReference>
<dbReference type="HOGENOM" id="CLU_750043_0_0_1"/>
<dbReference type="OrthoDB" id="4026506at2759"/>
<gene>
    <name evidence="2" type="ORF">CORT_0H02400</name>
</gene>
<feature type="compositionally biased region" description="Low complexity" evidence="1">
    <location>
        <begin position="244"/>
        <end position="255"/>
    </location>
</feature>
<dbReference type="AlphaFoldDB" id="H8XBA1"/>
<dbReference type="EMBL" id="HE681726">
    <property type="protein sequence ID" value="CCG25350.1"/>
    <property type="molecule type" value="Genomic_DNA"/>
</dbReference>
<feature type="compositionally biased region" description="Low complexity" evidence="1">
    <location>
        <begin position="21"/>
        <end position="78"/>
    </location>
</feature>
<feature type="compositionally biased region" description="Polar residues" evidence="1">
    <location>
        <begin position="232"/>
        <end position="241"/>
    </location>
</feature>
<dbReference type="GeneID" id="14542428"/>
<name>H8XBA1_CANO9</name>
<feature type="compositionally biased region" description="Polar residues" evidence="1">
    <location>
        <begin position="105"/>
        <end position="114"/>
    </location>
</feature>
<organism evidence="2 3">
    <name type="scientific">Candida orthopsilosis (strain 90-125)</name>
    <name type="common">Yeast</name>
    <dbReference type="NCBI Taxonomy" id="1136231"/>
    <lineage>
        <taxon>Eukaryota</taxon>
        <taxon>Fungi</taxon>
        <taxon>Dikarya</taxon>
        <taxon>Ascomycota</taxon>
        <taxon>Saccharomycotina</taxon>
        <taxon>Pichiomycetes</taxon>
        <taxon>Debaryomycetaceae</taxon>
        <taxon>Candida/Lodderomyces clade</taxon>
        <taxon>Candida</taxon>
    </lineage>
</organism>
<proteinExistence type="predicted"/>
<sequence>MSDVTTTTTSESTIMMSPDLTNSRESTTTTTTTTTTSTNSTNSTDSTNFTNSTNSTNSHNSTNSTPTTNTPATSTSTSDDSESVDSEVKELIKGRESLTFGPEALTNNNSTKRQQSQKDGKSSSVDLTVTSSSNMSSISHGHGHGHGHGPSPFHYGNYVRLTDQQGNIFILHPNGYVTPVRQITGHIGGLGYTNMLTQQLYAQNSSQSFAAIPPPPLIHQQSHQAHQDPNGVDTNTNGGHESSSRAMMMMSTSGSVAGHPPPPGLTMTPSTTSSMRSPYRKNIRKFRHLGSSSFRRGGIGGGAGVNARKSNLHEVQNSILTLAQFCGDLDLGTTNRFGNLDSTSIIINSSSANTSSRSSYRSVLHLKPK</sequence>
<evidence type="ECO:0000313" key="2">
    <source>
        <dbReference type="EMBL" id="CCG25350.1"/>
    </source>
</evidence>
<feature type="compositionally biased region" description="Basic and acidic residues" evidence="1">
    <location>
        <begin position="86"/>
        <end position="96"/>
    </location>
</feature>
<feature type="region of interest" description="Disordered" evidence="1">
    <location>
        <begin position="1"/>
        <end position="151"/>
    </location>
</feature>
<feature type="compositionally biased region" description="Low complexity" evidence="1">
    <location>
        <begin position="1"/>
        <end position="13"/>
    </location>
</feature>
<evidence type="ECO:0000313" key="3">
    <source>
        <dbReference type="Proteomes" id="UP000005018"/>
    </source>
</evidence>